<dbReference type="CDD" id="cd07993">
    <property type="entry name" value="LPLAT_DHAPAT-like"/>
    <property type="match status" value="1"/>
</dbReference>
<dbReference type="InterPro" id="IPR045520">
    <property type="entry name" value="GPAT/DHAPAT_C"/>
</dbReference>
<evidence type="ECO:0000256" key="3">
    <source>
        <dbReference type="ARBA" id="ARBA00022679"/>
    </source>
</evidence>
<protein>
    <recommendedName>
        <fullName evidence="6">Phospholipid/glycerol acyltransferase domain-containing protein</fullName>
    </recommendedName>
</protein>
<organism evidence="7 8">
    <name type="scientific">Saprolegnia diclina (strain VS20)</name>
    <dbReference type="NCBI Taxonomy" id="1156394"/>
    <lineage>
        <taxon>Eukaryota</taxon>
        <taxon>Sar</taxon>
        <taxon>Stramenopiles</taxon>
        <taxon>Oomycota</taxon>
        <taxon>Saprolegniomycetes</taxon>
        <taxon>Saprolegniales</taxon>
        <taxon>Saprolegniaceae</taxon>
        <taxon>Saprolegnia</taxon>
    </lineage>
</organism>
<accession>T0Q5D2</accession>
<dbReference type="GeneID" id="19954440"/>
<dbReference type="RefSeq" id="XP_008618031.1">
    <property type="nucleotide sequence ID" value="XM_008619809.1"/>
</dbReference>
<feature type="domain" description="Phospholipid/glycerol acyltransferase" evidence="6">
    <location>
        <begin position="107"/>
        <end position="235"/>
    </location>
</feature>
<comment type="similarity">
    <text evidence="2">Belongs to the GPAT/DAPAT family.</text>
</comment>
<dbReference type="VEuPathDB" id="FungiDB:SDRG_13713"/>
<keyword evidence="4" id="KW-0472">Membrane</keyword>
<evidence type="ECO:0000259" key="6">
    <source>
        <dbReference type="SMART" id="SM00563"/>
    </source>
</evidence>
<evidence type="ECO:0000256" key="5">
    <source>
        <dbReference type="ARBA" id="ARBA00023315"/>
    </source>
</evidence>
<dbReference type="GO" id="GO:0006631">
    <property type="term" value="P:fatty acid metabolic process"/>
    <property type="evidence" value="ECO:0007669"/>
    <property type="project" value="TreeGrafter"/>
</dbReference>
<dbReference type="InterPro" id="IPR002123">
    <property type="entry name" value="Plipid/glycerol_acylTrfase"/>
</dbReference>
<dbReference type="AlphaFoldDB" id="T0Q5D2"/>
<evidence type="ECO:0000256" key="4">
    <source>
        <dbReference type="ARBA" id="ARBA00023136"/>
    </source>
</evidence>
<keyword evidence="3" id="KW-0808">Transferase</keyword>
<dbReference type="GO" id="GO:0019432">
    <property type="term" value="P:triglyceride biosynthetic process"/>
    <property type="evidence" value="ECO:0007669"/>
    <property type="project" value="TreeGrafter"/>
</dbReference>
<dbReference type="PANTHER" id="PTHR12563:SF17">
    <property type="entry name" value="DIHYDROXYACETONE PHOSPHATE ACYLTRANSFERASE"/>
    <property type="match status" value="1"/>
</dbReference>
<dbReference type="GO" id="GO:0008654">
    <property type="term" value="P:phospholipid biosynthetic process"/>
    <property type="evidence" value="ECO:0007669"/>
    <property type="project" value="TreeGrafter"/>
</dbReference>
<proteinExistence type="inferred from homology"/>
<evidence type="ECO:0000256" key="2">
    <source>
        <dbReference type="ARBA" id="ARBA00007937"/>
    </source>
</evidence>
<dbReference type="Pfam" id="PF19277">
    <property type="entry name" value="GPAT_C"/>
    <property type="match status" value="1"/>
</dbReference>
<dbReference type="SUPFAM" id="SSF69593">
    <property type="entry name" value="Glycerol-3-phosphate (1)-acyltransferase"/>
    <property type="match status" value="1"/>
</dbReference>
<keyword evidence="5" id="KW-0012">Acyltransferase</keyword>
<dbReference type="SMART" id="SM00563">
    <property type="entry name" value="PlsC"/>
    <property type="match status" value="1"/>
</dbReference>
<dbReference type="GO" id="GO:0031966">
    <property type="term" value="C:mitochondrial membrane"/>
    <property type="evidence" value="ECO:0007669"/>
    <property type="project" value="TreeGrafter"/>
</dbReference>
<comment type="subcellular location">
    <subcellularLocation>
        <location evidence="1">Endomembrane system</location>
        <topology evidence="1">Peripheral membrane protein</topology>
    </subcellularLocation>
</comment>
<dbReference type="InterPro" id="IPR022284">
    <property type="entry name" value="GPAT/DHAPAT"/>
</dbReference>
<dbReference type="InterPro" id="IPR041728">
    <property type="entry name" value="GPAT/DHAPAT_LPLAT"/>
</dbReference>
<dbReference type="OrthoDB" id="429813at2759"/>
<dbReference type="GO" id="GO:0012505">
    <property type="term" value="C:endomembrane system"/>
    <property type="evidence" value="ECO:0007669"/>
    <property type="project" value="UniProtKB-SubCell"/>
</dbReference>
<dbReference type="Pfam" id="PF01553">
    <property type="entry name" value="Acyltransferase"/>
    <property type="match status" value="1"/>
</dbReference>
<name>T0Q5D2_SAPDV</name>
<dbReference type="Proteomes" id="UP000030762">
    <property type="component" value="Unassembled WGS sequence"/>
</dbReference>
<gene>
    <name evidence="7" type="ORF">SDRG_13713</name>
</gene>
<dbReference type="GO" id="GO:0004366">
    <property type="term" value="F:glycerol-3-phosphate O-acyltransferase activity"/>
    <property type="evidence" value="ECO:0007669"/>
    <property type="project" value="TreeGrafter"/>
</dbReference>
<reference evidence="7 8" key="1">
    <citation type="submission" date="2012-04" db="EMBL/GenBank/DDBJ databases">
        <title>The Genome Sequence of Saprolegnia declina VS20.</title>
        <authorList>
            <consortium name="The Broad Institute Genome Sequencing Platform"/>
            <person name="Russ C."/>
            <person name="Nusbaum C."/>
            <person name="Tyler B."/>
            <person name="van West P."/>
            <person name="Dieguez-Uribeondo J."/>
            <person name="de Bruijn I."/>
            <person name="Tripathy S."/>
            <person name="Jiang R."/>
            <person name="Young S.K."/>
            <person name="Zeng Q."/>
            <person name="Gargeya S."/>
            <person name="Fitzgerald M."/>
            <person name="Haas B."/>
            <person name="Abouelleil A."/>
            <person name="Alvarado L."/>
            <person name="Arachchi H.M."/>
            <person name="Berlin A."/>
            <person name="Chapman S.B."/>
            <person name="Goldberg J."/>
            <person name="Griggs A."/>
            <person name="Gujja S."/>
            <person name="Hansen M."/>
            <person name="Howarth C."/>
            <person name="Imamovic A."/>
            <person name="Larimer J."/>
            <person name="McCowen C."/>
            <person name="Montmayeur A."/>
            <person name="Murphy C."/>
            <person name="Neiman D."/>
            <person name="Pearson M."/>
            <person name="Priest M."/>
            <person name="Roberts A."/>
            <person name="Saif S."/>
            <person name="Shea T."/>
            <person name="Sisk P."/>
            <person name="Sykes S."/>
            <person name="Wortman J."/>
            <person name="Nusbaum C."/>
            <person name="Birren B."/>
        </authorList>
    </citation>
    <scope>NUCLEOTIDE SEQUENCE [LARGE SCALE GENOMIC DNA]</scope>
    <source>
        <strain evidence="7 8">VS20</strain>
    </source>
</reference>
<evidence type="ECO:0000313" key="7">
    <source>
        <dbReference type="EMBL" id="EQC28635.1"/>
    </source>
</evidence>
<evidence type="ECO:0000256" key="1">
    <source>
        <dbReference type="ARBA" id="ARBA00004184"/>
    </source>
</evidence>
<dbReference type="EMBL" id="JH767193">
    <property type="protein sequence ID" value="EQC28635.1"/>
    <property type="molecule type" value="Genomic_DNA"/>
</dbReference>
<sequence length="539" mass="60140">MHHEASHVPRVPADSIASIRNVILESSSVREAVAAKAAANPKLSRHEIEAEALSILNRMASNIDYSAARKAGWLLRKVWRHMYDKIVVDEAGLEAIRNLVKVREGPLVLIPTHRSYMDFLMMTYLFFAYNIPIPFVLAGEDFLNMGAISDLLRKGGAFFIRRSFKNDPLYSAIFTEYTQYLLGKGHTVEFFLEGTRSRSGKQLRPQFGMLSTIVKSFESGRVKNIHIVPVTIDYDKPVELGVHQKEMLGEGKIKESLGALLKSAHVLRKDFGSISVQFAPAIHVKEFVAAHAKADVRDSVTNEPISLVTDLAYAVTESLVQKATCTPTHLVATILLLFRNGISKEQLVAQTDWLRSQVVQRGGRVLSCQGRSRVAIVERALALLEEFVVWRRKDLVEPAITNRDQYQNMIGLGYYRNKVLHWFNEEGVLACAYQALAANGSSEVCLPARPTQPLHNAQGVPTKELLDSAVFLHEMLSIEFVSKYYADGRATLEKTLAGMEERGIFASTVHTMTPTPTSQSIQTLLCAAIWPFIDRCAVD</sequence>
<evidence type="ECO:0000313" key="8">
    <source>
        <dbReference type="Proteomes" id="UP000030762"/>
    </source>
</evidence>
<dbReference type="GO" id="GO:0006072">
    <property type="term" value="P:glycerol-3-phosphate metabolic process"/>
    <property type="evidence" value="ECO:0007669"/>
    <property type="project" value="TreeGrafter"/>
</dbReference>
<dbReference type="PANTHER" id="PTHR12563">
    <property type="entry name" value="GLYCEROL-3-PHOSPHATE ACYLTRANSFERASE"/>
    <property type="match status" value="1"/>
</dbReference>
<keyword evidence="8" id="KW-1185">Reference proteome</keyword>